<accession>A0A9Q6UYC0</accession>
<dbReference type="AlphaFoldDB" id="A0A9Q6UYC0"/>
<organism evidence="2 3">
    <name type="scientific">Escherichia coli O145</name>
    <dbReference type="NCBI Taxonomy" id="1055538"/>
    <lineage>
        <taxon>Bacteria</taxon>
        <taxon>Pseudomonadati</taxon>
        <taxon>Pseudomonadota</taxon>
        <taxon>Gammaproteobacteria</taxon>
        <taxon>Enterobacterales</taxon>
        <taxon>Enterobacteriaceae</taxon>
        <taxon>Escherichia</taxon>
    </lineage>
</organism>
<dbReference type="Proteomes" id="UP000516464">
    <property type="component" value="Chromosome"/>
</dbReference>
<evidence type="ECO:0000313" key="3">
    <source>
        <dbReference type="Proteomes" id="UP000516464"/>
    </source>
</evidence>
<gene>
    <name evidence="2" type="ORF">DXE50_07475</name>
</gene>
<keyword evidence="1" id="KW-1133">Transmembrane helix</keyword>
<feature type="transmembrane region" description="Helical" evidence="1">
    <location>
        <begin position="12"/>
        <end position="31"/>
    </location>
</feature>
<name>A0A9Q6UYC0_ECOLX</name>
<dbReference type="EMBL" id="CP031353">
    <property type="protein sequence ID" value="QNS69642.1"/>
    <property type="molecule type" value="Genomic_DNA"/>
</dbReference>
<keyword evidence="1" id="KW-0472">Membrane</keyword>
<feature type="transmembrane region" description="Helical" evidence="1">
    <location>
        <begin position="43"/>
        <end position="62"/>
    </location>
</feature>
<keyword evidence="1" id="KW-0812">Transmembrane</keyword>
<protein>
    <submittedName>
        <fullName evidence="2">Uncharacterized protein</fullName>
    </submittedName>
</protein>
<evidence type="ECO:0000313" key="2">
    <source>
        <dbReference type="EMBL" id="QNS69642.1"/>
    </source>
</evidence>
<proteinExistence type="predicted"/>
<evidence type="ECO:0000256" key="1">
    <source>
        <dbReference type="SAM" id="Phobius"/>
    </source>
</evidence>
<reference evidence="2 3" key="1">
    <citation type="submission" date="2018-07" db="EMBL/GenBank/DDBJ databases">
        <title>Complete Genomes of Environmental Shiga Toxin-Producing Escherichia coli O145.</title>
        <authorList>
            <person name="Carter M.Q."/>
            <person name="Pham A.C."/>
        </authorList>
    </citation>
    <scope>NUCLEOTIDE SEQUENCE [LARGE SCALE GENOMIC DNA]</scope>
    <source>
        <strain evidence="2 3">RM9154-C1</strain>
    </source>
</reference>
<sequence>MSIKGCLRYAMSLIKNLLCVFSYFIYLHYDLRLIYVISKGTSLLFYLSIHLILIIVYIACLGN</sequence>